<name>A0AAJ1SVF2_9MICC</name>
<dbReference type="PANTHER" id="PTHR43316">
    <property type="entry name" value="HYDROLASE, HALOACID DELAHOGENASE-RELATED"/>
    <property type="match status" value="1"/>
</dbReference>
<organism evidence="3 4">
    <name type="scientific">Pseudarthrobacter niigatensis</name>
    <dbReference type="NCBI Taxonomy" id="369935"/>
    <lineage>
        <taxon>Bacteria</taxon>
        <taxon>Bacillati</taxon>
        <taxon>Actinomycetota</taxon>
        <taxon>Actinomycetes</taxon>
        <taxon>Micrococcales</taxon>
        <taxon>Micrococcaceae</taxon>
        <taxon>Pseudarthrobacter</taxon>
    </lineage>
</organism>
<comment type="similarity">
    <text evidence="1">Belongs to the HAD-like hydrolase superfamily. S-2-haloalkanoic acid dehalogenase family.</text>
</comment>
<reference evidence="3 4" key="1">
    <citation type="submission" date="2023-07" db="EMBL/GenBank/DDBJ databases">
        <title>Sorghum-associated microbial communities from plants grown in Nebraska, USA.</title>
        <authorList>
            <person name="Schachtman D."/>
        </authorList>
    </citation>
    <scope>NUCLEOTIDE SEQUENCE [LARGE SCALE GENOMIC DNA]</scope>
    <source>
        <strain evidence="3 4">DS1001</strain>
    </source>
</reference>
<dbReference type="SFLD" id="SFLDG01129">
    <property type="entry name" value="C1.5:_HAD__Beta-PGM__Phosphata"/>
    <property type="match status" value="1"/>
</dbReference>
<evidence type="ECO:0000256" key="1">
    <source>
        <dbReference type="ARBA" id="ARBA00008106"/>
    </source>
</evidence>
<protein>
    <submittedName>
        <fullName evidence="3">2-haloacid dehalogenase</fullName>
        <ecNumber evidence="3">3.8.1.2</ecNumber>
    </submittedName>
</protein>
<proteinExistence type="inferred from homology"/>
<keyword evidence="4" id="KW-1185">Reference proteome</keyword>
<dbReference type="Pfam" id="PF00702">
    <property type="entry name" value="Hydrolase"/>
    <property type="match status" value="1"/>
</dbReference>
<dbReference type="GO" id="GO:0018784">
    <property type="term" value="F:(S)-2-haloacid dehalogenase activity"/>
    <property type="evidence" value="ECO:0007669"/>
    <property type="project" value="UniProtKB-EC"/>
</dbReference>
<dbReference type="InterPro" id="IPR023214">
    <property type="entry name" value="HAD_sf"/>
</dbReference>
<sequence>MKPSVIVFDVNETLSDMSPMARRFVDVGAPAHMAQLWFATLLRDGFALTAAGDNSAFAGIGAEVLHGLFTGMELNRNVESAVQHIMAGFAGLGLHPDVVGGVKALHSAGHRLVTLTNGSTQVAEKLFTDAGIRDNFDKLLSVEDAPLWKPGKSSYDYAATICGTSPGQMLLVAVHPWDIHGASRAGLATAWINRSGTPYPNYFQAPNHVLAALPDLAPALAGGK</sequence>
<comment type="caution">
    <text evidence="3">The sequence shown here is derived from an EMBL/GenBank/DDBJ whole genome shotgun (WGS) entry which is preliminary data.</text>
</comment>
<dbReference type="EMBL" id="JAUSTB010000017">
    <property type="protein sequence ID" value="MDQ0147776.1"/>
    <property type="molecule type" value="Genomic_DNA"/>
</dbReference>
<dbReference type="InterPro" id="IPR036412">
    <property type="entry name" value="HAD-like_sf"/>
</dbReference>
<dbReference type="CDD" id="cd02588">
    <property type="entry name" value="HAD_L2-DEX"/>
    <property type="match status" value="1"/>
</dbReference>
<dbReference type="InterPro" id="IPR006328">
    <property type="entry name" value="2-HAD"/>
</dbReference>
<dbReference type="InterPro" id="IPR023198">
    <property type="entry name" value="PGP-like_dom2"/>
</dbReference>
<dbReference type="Gene3D" id="1.10.150.240">
    <property type="entry name" value="Putative phosphatase, domain 2"/>
    <property type="match status" value="1"/>
</dbReference>
<evidence type="ECO:0000256" key="2">
    <source>
        <dbReference type="ARBA" id="ARBA00022801"/>
    </source>
</evidence>
<accession>A0AAJ1SVF2</accession>
<dbReference type="InterPro" id="IPR051540">
    <property type="entry name" value="S-2-haloacid_dehalogenase"/>
</dbReference>
<evidence type="ECO:0000313" key="3">
    <source>
        <dbReference type="EMBL" id="MDQ0147776.1"/>
    </source>
</evidence>
<dbReference type="SUPFAM" id="SSF56784">
    <property type="entry name" value="HAD-like"/>
    <property type="match status" value="1"/>
</dbReference>
<dbReference type="AlphaFoldDB" id="A0AAJ1SVF2"/>
<dbReference type="NCBIfam" id="TIGR01428">
    <property type="entry name" value="HAD_type_II"/>
    <property type="match status" value="1"/>
</dbReference>
<dbReference type="EC" id="3.8.1.2" evidence="3"/>
<dbReference type="Gene3D" id="3.40.50.1000">
    <property type="entry name" value="HAD superfamily/HAD-like"/>
    <property type="match status" value="1"/>
</dbReference>
<dbReference type="SFLD" id="SFLDS00003">
    <property type="entry name" value="Haloacid_Dehalogenase"/>
    <property type="match status" value="1"/>
</dbReference>
<dbReference type="PRINTS" id="PR00413">
    <property type="entry name" value="HADHALOGNASE"/>
</dbReference>
<evidence type="ECO:0000313" key="4">
    <source>
        <dbReference type="Proteomes" id="UP001239267"/>
    </source>
</evidence>
<dbReference type="PANTHER" id="PTHR43316:SF3">
    <property type="entry name" value="HALOACID DEHALOGENASE, TYPE II (AFU_ORTHOLOGUE AFUA_2G07750)-RELATED"/>
    <property type="match status" value="1"/>
</dbReference>
<gene>
    <name evidence="3" type="ORF">J2T23_003704</name>
</gene>
<dbReference type="Proteomes" id="UP001239267">
    <property type="component" value="Unassembled WGS sequence"/>
</dbReference>
<keyword evidence="2 3" id="KW-0378">Hydrolase</keyword>
<dbReference type="RefSeq" id="WP_307362326.1">
    <property type="nucleotide sequence ID" value="NZ_JAUSTB010000017.1"/>
</dbReference>
<dbReference type="InterPro" id="IPR006439">
    <property type="entry name" value="HAD-SF_hydro_IA"/>
</dbReference>